<dbReference type="Pfam" id="PF00168">
    <property type="entry name" value="C2"/>
    <property type="match status" value="1"/>
</dbReference>
<dbReference type="Proteomes" id="UP001497480">
    <property type="component" value="Unassembled WGS sequence"/>
</dbReference>
<gene>
    <name evidence="2" type="ORF">LLUT_LOCUS22033</name>
</gene>
<organism evidence="2 3">
    <name type="scientific">Lupinus luteus</name>
    <name type="common">European yellow lupine</name>
    <dbReference type="NCBI Taxonomy" id="3873"/>
    <lineage>
        <taxon>Eukaryota</taxon>
        <taxon>Viridiplantae</taxon>
        <taxon>Streptophyta</taxon>
        <taxon>Embryophyta</taxon>
        <taxon>Tracheophyta</taxon>
        <taxon>Spermatophyta</taxon>
        <taxon>Magnoliopsida</taxon>
        <taxon>eudicotyledons</taxon>
        <taxon>Gunneridae</taxon>
        <taxon>Pentapetalae</taxon>
        <taxon>rosids</taxon>
        <taxon>fabids</taxon>
        <taxon>Fabales</taxon>
        <taxon>Fabaceae</taxon>
        <taxon>Papilionoideae</taxon>
        <taxon>50 kb inversion clade</taxon>
        <taxon>genistoids sensu lato</taxon>
        <taxon>core genistoids</taxon>
        <taxon>Genisteae</taxon>
        <taxon>Lupinus</taxon>
    </lineage>
</organism>
<protein>
    <recommendedName>
        <fullName evidence="1">C2 domain-containing protein</fullName>
    </recommendedName>
</protein>
<evidence type="ECO:0000313" key="3">
    <source>
        <dbReference type="Proteomes" id="UP001497480"/>
    </source>
</evidence>
<evidence type="ECO:0000313" key="2">
    <source>
        <dbReference type="EMBL" id="CAL0320973.1"/>
    </source>
</evidence>
<reference evidence="2 3" key="1">
    <citation type="submission" date="2024-03" db="EMBL/GenBank/DDBJ databases">
        <authorList>
            <person name="Martinez-Hernandez J."/>
        </authorList>
    </citation>
    <scope>NUCLEOTIDE SEQUENCE [LARGE SCALE GENOMIC DNA]</scope>
</reference>
<dbReference type="InterPro" id="IPR035892">
    <property type="entry name" value="C2_domain_sf"/>
</dbReference>
<proteinExistence type="predicted"/>
<dbReference type="PANTHER" id="PTHR32246:SF173">
    <property type="entry name" value="C2 DOMAIN-CONTAINING PROTEIN"/>
    <property type="match status" value="1"/>
</dbReference>
<accession>A0AAV1XH76</accession>
<sequence>MDYRCFNINLIQAFDFNTTEVQFFKKPIYAMVSIVGSSSSKHRTSVAKYKGNKHTWGTSSTMKFHMEDTKLQQNDLVLMIQIVHKRMLVGDKVIGEVCVPLKELYDNSSGINNDTNYITLQVVNSSGSFEEGHY</sequence>
<dbReference type="InterPro" id="IPR000008">
    <property type="entry name" value="C2_dom"/>
</dbReference>
<evidence type="ECO:0000259" key="1">
    <source>
        <dbReference type="PROSITE" id="PS50004"/>
    </source>
</evidence>
<dbReference type="SUPFAM" id="SSF49562">
    <property type="entry name" value="C2 domain (Calcium/lipid-binding domain, CaLB)"/>
    <property type="match status" value="1"/>
</dbReference>
<name>A0AAV1XH76_LUPLU</name>
<dbReference type="PROSITE" id="PS50004">
    <property type="entry name" value="C2"/>
    <property type="match status" value="1"/>
</dbReference>
<keyword evidence="3" id="KW-1185">Reference proteome</keyword>
<dbReference type="PANTHER" id="PTHR32246">
    <property type="entry name" value="INGRESSION PROTEIN FIC1"/>
    <property type="match status" value="1"/>
</dbReference>
<feature type="domain" description="C2" evidence="1">
    <location>
        <begin position="1"/>
        <end position="115"/>
    </location>
</feature>
<comment type="caution">
    <text evidence="2">The sequence shown here is derived from an EMBL/GenBank/DDBJ whole genome shotgun (WGS) entry which is preliminary data.</text>
</comment>
<dbReference type="AlphaFoldDB" id="A0AAV1XH76"/>
<dbReference type="Gene3D" id="2.60.40.150">
    <property type="entry name" value="C2 domain"/>
    <property type="match status" value="1"/>
</dbReference>
<dbReference type="EMBL" id="CAXHTB010000015">
    <property type="protein sequence ID" value="CAL0320973.1"/>
    <property type="molecule type" value="Genomic_DNA"/>
</dbReference>